<dbReference type="Proteomes" id="UP000181860">
    <property type="component" value="Unassembled WGS sequence"/>
</dbReference>
<dbReference type="GO" id="GO:0009403">
    <property type="term" value="P:toxin biosynthetic process"/>
    <property type="evidence" value="ECO:0007669"/>
    <property type="project" value="InterPro"/>
</dbReference>
<evidence type="ECO:0000256" key="3">
    <source>
        <dbReference type="ARBA" id="ARBA00022989"/>
    </source>
</evidence>
<evidence type="ECO:0000256" key="4">
    <source>
        <dbReference type="ARBA" id="ARBA00023136"/>
    </source>
</evidence>
<dbReference type="AlphaFoldDB" id="A0AAX3UCX9"/>
<sequence length="178" mass="19947">MVVTLIVLAYLAYQAYSGYKTGFTRYIIGLICSAIVFMVAIIMQNPFGNWLYMQFTGQLIKSNSTTNVELMLARFAAFFIIFFVGKMIMKIFKNWIPAKNPNATNLGSLLDSVLGALASLVASYFVVYVVLSMFNALQNPWFMQQTIDSSFLRFIIYNTPGLSNGVFNNIFNIGKTVG</sequence>
<dbReference type="Pfam" id="PF02674">
    <property type="entry name" value="Colicin_V"/>
    <property type="match status" value="1"/>
</dbReference>
<feature type="transmembrane region" description="Helical" evidence="5">
    <location>
        <begin position="72"/>
        <end position="92"/>
    </location>
</feature>
<dbReference type="RefSeq" id="WP_013854830.1">
    <property type="nucleotide sequence ID" value="NZ_CP061341.1"/>
</dbReference>
<reference evidence="7" key="2">
    <citation type="journal article" date="2022" name="Food Funct.">
        <title>Lactobacillus kefiranofaciens ZW18 from Kefir enhances the anti-tumor effect of anti-programmed cell death 1 (PD-1) immunotherapy by modulating the gut microbiota.</title>
        <authorList>
            <person name="Zhao J."/>
            <person name="Wang Y."/>
            <person name="Wang J."/>
            <person name="Lv M."/>
            <person name="Zhou C."/>
            <person name="Jia L."/>
            <person name="Geng W."/>
        </authorList>
    </citation>
    <scope>NUCLEOTIDE SEQUENCE</scope>
    <source>
        <strain evidence="7">ZW18</strain>
    </source>
</reference>
<dbReference type="EMBL" id="CP123735">
    <property type="protein sequence ID" value="WGO85487.1"/>
    <property type="molecule type" value="Genomic_DNA"/>
</dbReference>
<dbReference type="EMBL" id="FMXC01000023">
    <property type="protein sequence ID" value="SDA63042.1"/>
    <property type="molecule type" value="Genomic_DNA"/>
</dbReference>
<comment type="subcellular location">
    <subcellularLocation>
        <location evidence="1">Membrane</location>
        <topology evidence="1">Multi-pass membrane protein</topology>
    </subcellularLocation>
</comment>
<dbReference type="InterPro" id="IPR003825">
    <property type="entry name" value="Colicin-V_CvpA"/>
</dbReference>
<gene>
    <name evidence="7" type="ORF">QEJ78_08990</name>
    <name evidence="6" type="ORF">SAMN02983011_01795</name>
</gene>
<protein>
    <submittedName>
        <fullName evidence="6">Colicin V production protein</fullName>
    </submittedName>
    <submittedName>
        <fullName evidence="7">CvpA family protein</fullName>
    </submittedName>
</protein>
<keyword evidence="2 5" id="KW-0812">Transmembrane</keyword>
<evidence type="ECO:0000313" key="8">
    <source>
        <dbReference type="Proteomes" id="UP000181860"/>
    </source>
</evidence>
<keyword evidence="3 5" id="KW-1133">Transmembrane helix</keyword>
<name>A0AAX3UCX9_9LACO</name>
<dbReference type="Proteomes" id="UP001242513">
    <property type="component" value="Chromosome"/>
</dbReference>
<evidence type="ECO:0000256" key="2">
    <source>
        <dbReference type="ARBA" id="ARBA00022692"/>
    </source>
</evidence>
<dbReference type="GeneID" id="72687746"/>
<keyword evidence="4 5" id="KW-0472">Membrane</keyword>
<evidence type="ECO:0000256" key="1">
    <source>
        <dbReference type="ARBA" id="ARBA00004141"/>
    </source>
</evidence>
<proteinExistence type="predicted"/>
<evidence type="ECO:0000313" key="7">
    <source>
        <dbReference type="EMBL" id="WGO85487.1"/>
    </source>
</evidence>
<accession>A0AAX3UCX9</accession>
<feature type="transmembrane region" description="Helical" evidence="5">
    <location>
        <begin position="112"/>
        <end position="134"/>
    </location>
</feature>
<feature type="transmembrane region" description="Helical" evidence="5">
    <location>
        <begin position="27"/>
        <end position="52"/>
    </location>
</feature>
<evidence type="ECO:0000313" key="6">
    <source>
        <dbReference type="EMBL" id="SDA63042.1"/>
    </source>
</evidence>
<reference evidence="7" key="3">
    <citation type="submission" date="2023-04" db="EMBL/GenBank/DDBJ databases">
        <authorList>
            <person name="Wang Y."/>
        </authorList>
    </citation>
    <scope>NUCLEOTIDE SEQUENCE</scope>
    <source>
        <strain evidence="7">ZW18</strain>
    </source>
</reference>
<reference evidence="6 8" key="1">
    <citation type="submission" date="2016-10" db="EMBL/GenBank/DDBJ databases">
        <authorList>
            <person name="Varghese N."/>
            <person name="Submissions S."/>
        </authorList>
    </citation>
    <scope>NUCLEOTIDE SEQUENCE [LARGE SCALE GENOMIC DNA]</scope>
    <source>
        <strain evidence="6 8">ATCC 43761</strain>
    </source>
</reference>
<keyword evidence="8" id="KW-1185">Reference proteome</keyword>
<dbReference type="GO" id="GO:0016020">
    <property type="term" value="C:membrane"/>
    <property type="evidence" value="ECO:0007669"/>
    <property type="project" value="UniProtKB-SubCell"/>
</dbReference>
<evidence type="ECO:0000313" key="9">
    <source>
        <dbReference type="Proteomes" id="UP001242513"/>
    </source>
</evidence>
<evidence type="ECO:0000256" key="5">
    <source>
        <dbReference type="SAM" id="Phobius"/>
    </source>
</evidence>
<organism evidence="7 9">
    <name type="scientific">Lactobacillus kefiranofaciens</name>
    <dbReference type="NCBI Taxonomy" id="267818"/>
    <lineage>
        <taxon>Bacteria</taxon>
        <taxon>Bacillati</taxon>
        <taxon>Bacillota</taxon>
        <taxon>Bacilli</taxon>
        <taxon>Lactobacillales</taxon>
        <taxon>Lactobacillaceae</taxon>
        <taxon>Lactobacillus</taxon>
    </lineage>
</organism>